<dbReference type="RefSeq" id="WP_346758697.1">
    <property type="nucleotide sequence ID" value="NZ_JAUJEB010000003.1"/>
</dbReference>
<organism evidence="2 3">
    <name type="scientific">Agaribacillus aureus</name>
    <dbReference type="NCBI Taxonomy" id="3051825"/>
    <lineage>
        <taxon>Bacteria</taxon>
        <taxon>Pseudomonadati</taxon>
        <taxon>Bacteroidota</taxon>
        <taxon>Cytophagia</taxon>
        <taxon>Cytophagales</taxon>
        <taxon>Splendidivirgaceae</taxon>
        <taxon>Agaribacillus</taxon>
    </lineage>
</organism>
<accession>A0ABT8L6H9</accession>
<protein>
    <submittedName>
        <fullName evidence="2">Uncharacterized protein</fullName>
    </submittedName>
</protein>
<gene>
    <name evidence="2" type="ORF">QQ020_14905</name>
</gene>
<evidence type="ECO:0000256" key="1">
    <source>
        <dbReference type="SAM" id="Phobius"/>
    </source>
</evidence>
<feature type="transmembrane region" description="Helical" evidence="1">
    <location>
        <begin position="161"/>
        <end position="179"/>
    </location>
</feature>
<evidence type="ECO:0000313" key="2">
    <source>
        <dbReference type="EMBL" id="MDN5213357.1"/>
    </source>
</evidence>
<keyword evidence="3" id="KW-1185">Reference proteome</keyword>
<keyword evidence="1" id="KW-0812">Transmembrane</keyword>
<reference evidence="2" key="1">
    <citation type="submission" date="2023-06" db="EMBL/GenBank/DDBJ databases">
        <title>Genomic of Agaribacillus aureum.</title>
        <authorList>
            <person name="Wang G."/>
        </authorList>
    </citation>
    <scope>NUCLEOTIDE SEQUENCE</scope>
    <source>
        <strain evidence="2">BMA12</strain>
    </source>
</reference>
<evidence type="ECO:0000313" key="3">
    <source>
        <dbReference type="Proteomes" id="UP001172083"/>
    </source>
</evidence>
<keyword evidence="1" id="KW-0472">Membrane</keyword>
<dbReference type="Proteomes" id="UP001172083">
    <property type="component" value="Unassembled WGS sequence"/>
</dbReference>
<comment type="caution">
    <text evidence="2">The sequence shown here is derived from an EMBL/GenBank/DDBJ whole genome shotgun (WGS) entry which is preliminary data.</text>
</comment>
<feature type="transmembrane region" description="Helical" evidence="1">
    <location>
        <begin position="72"/>
        <end position="94"/>
    </location>
</feature>
<name>A0ABT8L6H9_9BACT</name>
<dbReference type="EMBL" id="JAUJEB010000003">
    <property type="protein sequence ID" value="MDN5213357.1"/>
    <property type="molecule type" value="Genomic_DNA"/>
</dbReference>
<feature type="transmembrane region" description="Helical" evidence="1">
    <location>
        <begin position="44"/>
        <end position="66"/>
    </location>
</feature>
<sequence>MKLDELKNYWVAYDLKLNKNLQFNEAILRKINLEKSEKEMQKPLVFELAGIIIFTFLVAFAITFSIRFSYELHFNLTGLASALVSSVFLIFAFIKANKLVRIDYYNSSIIKLQKELTRLRILLIRLRRIELIMVPVLTNTILPITYKILYDINLYHNLKLFIIEVILILGISYPLGIWINKHFYDEKMKDAERLLKEIETYERQQ</sequence>
<proteinExistence type="predicted"/>
<feature type="transmembrane region" description="Helical" evidence="1">
    <location>
        <begin position="129"/>
        <end position="149"/>
    </location>
</feature>
<keyword evidence="1" id="KW-1133">Transmembrane helix</keyword>